<proteinExistence type="predicted"/>
<sequence>MEEKLRIADQFDELILNGSIFFRLNDPVAMILKIFSKRCSHLQLESVNLNEEQVNQLIRELPALAKKVYLYALIGRRLGDR</sequence>
<accession>A0AAV5TGA4</accession>
<evidence type="ECO:0000313" key="2">
    <source>
        <dbReference type="Proteomes" id="UP001432027"/>
    </source>
</evidence>
<name>A0AAV5TGA4_9BILA</name>
<keyword evidence="2" id="KW-1185">Reference proteome</keyword>
<feature type="non-terminal residue" evidence="1">
    <location>
        <position position="81"/>
    </location>
</feature>
<gene>
    <name evidence="1" type="ORF">PENTCL1PPCAC_15008</name>
</gene>
<dbReference type="AlphaFoldDB" id="A0AAV5TGA4"/>
<dbReference type="Proteomes" id="UP001432027">
    <property type="component" value="Unassembled WGS sequence"/>
</dbReference>
<protein>
    <submittedName>
        <fullName evidence="1">Uncharacterized protein</fullName>
    </submittedName>
</protein>
<organism evidence="1 2">
    <name type="scientific">Pristionchus entomophagus</name>
    <dbReference type="NCBI Taxonomy" id="358040"/>
    <lineage>
        <taxon>Eukaryota</taxon>
        <taxon>Metazoa</taxon>
        <taxon>Ecdysozoa</taxon>
        <taxon>Nematoda</taxon>
        <taxon>Chromadorea</taxon>
        <taxon>Rhabditida</taxon>
        <taxon>Rhabditina</taxon>
        <taxon>Diplogasteromorpha</taxon>
        <taxon>Diplogasteroidea</taxon>
        <taxon>Neodiplogasteridae</taxon>
        <taxon>Pristionchus</taxon>
    </lineage>
</organism>
<comment type="caution">
    <text evidence="1">The sequence shown here is derived from an EMBL/GenBank/DDBJ whole genome shotgun (WGS) entry which is preliminary data.</text>
</comment>
<dbReference type="EMBL" id="BTSX01000004">
    <property type="protein sequence ID" value="GMS92833.1"/>
    <property type="molecule type" value="Genomic_DNA"/>
</dbReference>
<evidence type="ECO:0000313" key="1">
    <source>
        <dbReference type="EMBL" id="GMS92833.1"/>
    </source>
</evidence>
<reference evidence="1" key="1">
    <citation type="submission" date="2023-10" db="EMBL/GenBank/DDBJ databases">
        <title>Genome assembly of Pristionchus species.</title>
        <authorList>
            <person name="Yoshida K."/>
            <person name="Sommer R.J."/>
        </authorList>
    </citation>
    <scope>NUCLEOTIDE SEQUENCE</scope>
    <source>
        <strain evidence="1">RS0144</strain>
    </source>
</reference>